<proteinExistence type="predicted"/>
<dbReference type="PANTHER" id="PTHR21310">
    <property type="entry name" value="AMINOGLYCOSIDE PHOSPHOTRANSFERASE-RELATED-RELATED"/>
    <property type="match status" value="1"/>
</dbReference>
<evidence type="ECO:0000313" key="2">
    <source>
        <dbReference type="EMBL" id="TCO60944.1"/>
    </source>
</evidence>
<keyword evidence="2" id="KW-0418">Kinase</keyword>
<name>A0A4R2JNN5_9PSEU</name>
<dbReference type="InterPro" id="IPR011009">
    <property type="entry name" value="Kinase-like_dom_sf"/>
</dbReference>
<dbReference type="SUPFAM" id="SSF56112">
    <property type="entry name" value="Protein kinase-like (PK-like)"/>
    <property type="match status" value="1"/>
</dbReference>
<keyword evidence="3" id="KW-1185">Reference proteome</keyword>
<dbReference type="Pfam" id="PF01636">
    <property type="entry name" value="APH"/>
    <property type="match status" value="1"/>
</dbReference>
<dbReference type="AlphaFoldDB" id="A0A4R2JNN5"/>
<dbReference type="GO" id="GO:0016301">
    <property type="term" value="F:kinase activity"/>
    <property type="evidence" value="ECO:0007669"/>
    <property type="project" value="UniProtKB-KW"/>
</dbReference>
<comment type="caution">
    <text evidence="2">The sequence shown here is derived from an EMBL/GenBank/DDBJ whole genome shotgun (WGS) entry which is preliminary data.</text>
</comment>
<dbReference type="EMBL" id="SLWS01000003">
    <property type="protein sequence ID" value="TCO60944.1"/>
    <property type="molecule type" value="Genomic_DNA"/>
</dbReference>
<feature type="domain" description="Aminoglycoside phosphotransferase" evidence="1">
    <location>
        <begin position="30"/>
        <end position="273"/>
    </location>
</feature>
<dbReference type="InterPro" id="IPR051678">
    <property type="entry name" value="AGP_Transferase"/>
</dbReference>
<keyword evidence="2" id="KW-0808">Transferase</keyword>
<dbReference type="Gene3D" id="3.90.1200.10">
    <property type="match status" value="1"/>
</dbReference>
<accession>A0A4R2JNN5</accession>
<dbReference type="Proteomes" id="UP000295680">
    <property type="component" value="Unassembled WGS sequence"/>
</dbReference>
<organism evidence="2 3">
    <name type="scientific">Actinocrispum wychmicini</name>
    <dbReference type="NCBI Taxonomy" id="1213861"/>
    <lineage>
        <taxon>Bacteria</taxon>
        <taxon>Bacillati</taxon>
        <taxon>Actinomycetota</taxon>
        <taxon>Actinomycetes</taxon>
        <taxon>Pseudonocardiales</taxon>
        <taxon>Pseudonocardiaceae</taxon>
        <taxon>Actinocrispum</taxon>
    </lineage>
</organism>
<gene>
    <name evidence="2" type="ORF">EV192_103526</name>
</gene>
<dbReference type="RefSeq" id="WP_165960424.1">
    <property type="nucleotide sequence ID" value="NZ_SLWS01000003.1"/>
</dbReference>
<reference evidence="2 3" key="1">
    <citation type="submission" date="2019-03" db="EMBL/GenBank/DDBJ databases">
        <title>Genomic Encyclopedia of Type Strains, Phase IV (KMG-IV): sequencing the most valuable type-strain genomes for metagenomic binning, comparative biology and taxonomic classification.</title>
        <authorList>
            <person name="Goeker M."/>
        </authorList>
    </citation>
    <scope>NUCLEOTIDE SEQUENCE [LARGE SCALE GENOMIC DNA]</scope>
    <source>
        <strain evidence="2 3">DSM 45934</strain>
    </source>
</reference>
<sequence>MTHDGLDLDAGVVAWLTNGVLSGRRVNRTRTLSGGYRNHNVQVVTDTGEQFVVRRYLHGNTCAVEAALAARLAGVVPVAEVVAADPAGVVTGQPVLVSRFVPGVLLSEVLPSLDCGELLRLGHAVGATLAAIGTVTFPRPGFFAGPALQTDGVEPTAGLPVFVERCLRAGNARLSPAEQESLLRHAARCAPLLAAVSGSRQLVHSDFNPKNLLVRQRDGVWVVTAVLDWEFALASTPLFDVGNMLRLRDELPSPYVAGFSSGFVDAGGGLPAEWRQISDALDLFALADFLTRPPDTLLFGKAVGLIRRRLSNG</sequence>
<evidence type="ECO:0000259" key="1">
    <source>
        <dbReference type="Pfam" id="PF01636"/>
    </source>
</evidence>
<evidence type="ECO:0000313" key="3">
    <source>
        <dbReference type="Proteomes" id="UP000295680"/>
    </source>
</evidence>
<protein>
    <submittedName>
        <fullName evidence="2">Aminoglycoside phosphotransferase (APT) family kinase protein</fullName>
    </submittedName>
</protein>
<dbReference type="InterPro" id="IPR002575">
    <property type="entry name" value="Aminoglycoside_PTrfase"/>
</dbReference>